<dbReference type="InterPro" id="IPR002347">
    <property type="entry name" value="SDR_fam"/>
</dbReference>
<comment type="similarity">
    <text evidence="1">Belongs to the short-chain dehydrogenases/reductases (SDR) family.</text>
</comment>
<name>A0A3A3FXC1_9BURK</name>
<proteinExistence type="inferred from homology"/>
<dbReference type="Proteomes" id="UP000265955">
    <property type="component" value="Unassembled WGS sequence"/>
</dbReference>
<evidence type="ECO:0000313" key="4">
    <source>
        <dbReference type="EMBL" id="RJF91719.1"/>
    </source>
</evidence>
<dbReference type="RefSeq" id="WP_119771617.1">
    <property type="nucleotide sequence ID" value="NZ_QYUO01000003.1"/>
</dbReference>
<dbReference type="InterPro" id="IPR036291">
    <property type="entry name" value="NAD(P)-bd_dom_sf"/>
</dbReference>
<evidence type="ECO:0000256" key="2">
    <source>
        <dbReference type="ARBA" id="ARBA00023002"/>
    </source>
</evidence>
<dbReference type="SUPFAM" id="SSF51735">
    <property type="entry name" value="NAD(P)-binding Rossmann-fold domains"/>
    <property type="match status" value="1"/>
</dbReference>
<dbReference type="CDD" id="cd05233">
    <property type="entry name" value="SDR_c"/>
    <property type="match status" value="1"/>
</dbReference>
<dbReference type="Pfam" id="PF13561">
    <property type="entry name" value="adh_short_C2"/>
    <property type="match status" value="1"/>
</dbReference>
<dbReference type="EMBL" id="QYUO01000003">
    <property type="protein sequence ID" value="RJF91719.1"/>
    <property type="molecule type" value="Genomic_DNA"/>
</dbReference>
<dbReference type="FunFam" id="3.40.50.720:FF:000084">
    <property type="entry name" value="Short-chain dehydrogenase reductase"/>
    <property type="match status" value="1"/>
</dbReference>
<evidence type="ECO:0000313" key="5">
    <source>
        <dbReference type="Proteomes" id="UP000265955"/>
    </source>
</evidence>
<evidence type="ECO:0000256" key="1">
    <source>
        <dbReference type="ARBA" id="ARBA00006484"/>
    </source>
</evidence>
<sequence length="264" mass="27606">MQGRYAGKVVLVTGAGRGMGKAIADAFASEGATVVISARTLSYGEAAVQQIRERGGKASLVNGDISDRAAVKAMFDDAVQAHGQLDVVVHCAADNAHGRVTEMEDEAYDYLIKSNIHSLFWIAKDAAPHLSRAEGKGRLIYISSGSANRTFIPGLIPYAATKAYMNAFARGLAVEFGPLNILVNVIEPGMIASDRMKGELNDAQASAISANFPVPRPGESEEIAAAVLFMASKEASYITGSSLLVDGGASMVPLVGLSNVMSKG</sequence>
<feature type="domain" description="Ketoreductase" evidence="3">
    <location>
        <begin position="8"/>
        <end position="194"/>
    </location>
</feature>
<dbReference type="PANTHER" id="PTHR43639">
    <property type="entry name" value="OXIDOREDUCTASE, SHORT-CHAIN DEHYDROGENASE/REDUCTASE FAMILY (AFU_ORTHOLOGUE AFUA_5G02870)"/>
    <property type="match status" value="1"/>
</dbReference>
<dbReference type="AlphaFoldDB" id="A0A3A3FXC1"/>
<comment type="caution">
    <text evidence="4">The sequence shown here is derived from an EMBL/GenBank/DDBJ whole genome shotgun (WGS) entry which is preliminary data.</text>
</comment>
<dbReference type="SMART" id="SM00822">
    <property type="entry name" value="PKS_KR"/>
    <property type="match status" value="1"/>
</dbReference>
<evidence type="ECO:0000259" key="3">
    <source>
        <dbReference type="SMART" id="SM00822"/>
    </source>
</evidence>
<gene>
    <name evidence="4" type="ORF">D3871_23795</name>
</gene>
<keyword evidence="5" id="KW-1185">Reference proteome</keyword>
<dbReference type="GO" id="GO:0016491">
    <property type="term" value="F:oxidoreductase activity"/>
    <property type="evidence" value="ECO:0007669"/>
    <property type="project" value="UniProtKB-KW"/>
</dbReference>
<organism evidence="4 5">
    <name type="scientific">Noviherbaspirillum saxi</name>
    <dbReference type="NCBI Taxonomy" id="2320863"/>
    <lineage>
        <taxon>Bacteria</taxon>
        <taxon>Pseudomonadati</taxon>
        <taxon>Pseudomonadota</taxon>
        <taxon>Betaproteobacteria</taxon>
        <taxon>Burkholderiales</taxon>
        <taxon>Oxalobacteraceae</taxon>
        <taxon>Noviherbaspirillum</taxon>
    </lineage>
</organism>
<dbReference type="OrthoDB" id="9809287at2"/>
<dbReference type="PRINTS" id="PR00081">
    <property type="entry name" value="GDHRDH"/>
</dbReference>
<dbReference type="Gene3D" id="3.40.50.720">
    <property type="entry name" value="NAD(P)-binding Rossmann-like Domain"/>
    <property type="match status" value="1"/>
</dbReference>
<accession>A0A3A3FXC1</accession>
<dbReference type="PANTHER" id="PTHR43639:SF1">
    <property type="entry name" value="SHORT-CHAIN DEHYDROGENASE_REDUCTASE FAMILY PROTEIN"/>
    <property type="match status" value="1"/>
</dbReference>
<reference evidence="5" key="1">
    <citation type="submission" date="2018-09" db="EMBL/GenBank/DDBJ databases">
        <authorList>
            <person name="Zhu H."/>
        </authorList>
    </citation>
    <scope>NUCLEOTIDE SEQUENCE [LARGE SCALE GENOMIC DNA]</scope>
    <source>
        <strain evidence="5">K1R23-30</strain>
    </source>
</reference>
<keyword evidence="2" id="KW-0560">Oxidoreductase</keyword>
<dbReference type="InterPro" id="IPR057326">
    <property type="entry name" value="KR_dom"/>
</dbReference>
<protein>
    <submittedName>
        <fullName evidence="4">SDR family oxidoreductase</fullName>
    </submittedName>
</protein>